<comment type="subcellular location">
    <subcellularLocation>
        <location evidence="1">Membrane</location>
        <topology evidence="1">Multi-pass membrane protein</topology>
    </subcellularLocation>
</comment>
<dbReference type="AlphaFoldDB" id="A0A8S1H3Q1"/>
<evidence type="ECO:0000256" key="5">
    <source>
        <dbReference type="ARBA" id="ARBA00023136"/>
    </source>
</evidence>
<dbReference type="GO" id="GO:0016020">
    <property type="term" value="C:membrane"/>
    <property type="evidence" value="ECO:0007669"/>
    <property type="project" value="UniProtKB-SubCell"/>
</dbReference>
<evidence type="ECO:0000256" key="3">
    <source>
        <dbReference type="ARBA" id="ARBA00022692"/>
    </source>
</evidence>
<accession>A0A8S1H3Q1</accession>
<proteinExistence type="inferred from homology"/>
<protein>
    <submittedName>
        <fullName evidence="7">Uncharacterized protein</fullName>
    </submittedName>
</protein>
<reference evidence="7" key="1">
    <citation type="submission" date="2020-10" db="EMBL/GenBank/DDBJ databases">
        <authorList>
            <person name="Kikuchi T."/>
        </authorList>
    </citation>
    <scope>NUCLEOTIDE SEQUENCE</scope>
    <source>
        <strain evidence="7">NKZ352</strain>
    </source>
</reference>
<dbReference type="PANTHER" id="PTHR47757">
    <property type="entry name" value="SERPENTINE RECEPTOR, CLASS E (EPSILON)-RELATED"/>
    <property type="match status" value="1"/>
</dbReference>
<dbReference type="Proteomes" id="UP000835052">
    <property type="component" value="Unassembled WGS sequence"/>
</dbReference>
<dbReference type="InterPro" id="IPR004151">
    <property type="entry name" value="7TM_GPCR_serpentine_rcpt_Sre"/>
</dbReference>
<evidence type="ECO:0000313" key="7">
    <source>
        <dbReference type="EMBL" id="CAD6190145.1"/>
    </source>
</evidence>
<organism evidence="7 8">
    <name type="scientific">Caenorhabditis auriculariae</name>
    <dbReference type="NCBI Taxonomy" id="2777116"/>
    <lineage>
        <taxon>Eukaryota</taxon>
        <taxon>Metazoa</taxon>
        <taxon>Ecdysozoa</taxon>
        <taxon>Nematoda</taxon>
        <taxon>Chromadorea</taxon>
        <taxon>Rhabditida</taxon>
        <taxon>Rhabditina</taxon>
        <taxon>Rhabditomorpha</taxon>
        <taxon>Rhabditoidea</taxon>
        <taxon>Rhabditidae</taxon>
        <taxon>Peloderinae</taxon>
        <taxon>Caenorhabditis</taxon>
    </lineage>
</organism>
<dbReference type="Pfam" id="PF03125">
    <property type="entry name" value="Sre"/>
    <property type="match status" value="1"/>
</dbReference>
<keyword evidence="4 6" id="KW-1133">Transmembrane helix</keyword>
<comment type="caution">
    <text evidence="7">The sequence shown here is derived from an EMBL/GenBank/DDBJ whole genome shotgun (WGS) entry which is preliminary data.</text>
</comment>
<evidence type="ECO:0000256" key="2">
    <source>
        <dbReference type="ARBA" id="ARBA00006803"/>
    </source>
</evidence>
<evidence type="ECO:0000256" key="1">
    <source>
        <dbReference type="ARBA" id="ARBA00004141"/>
    </source>
</evidence>
<keyword evidence="8" id="KW-1185">Reference proteome</keyword>
<sequence>MDKKRHSVLQKHKQPLLEEIVRSMDKYASWYTEDVREMPHADFVWTCFPLILGGFFRFAYIVSVVHFICIFALERTAASYFLREAPGCGQRRRDVPEKLFGSKYGINFGYSGKNGCCSLKNYKKSRKK</sequence>
<evidence type="ECO:0000256" key="6">
    <source>
        <dbReference type="SAM" id="Phobius"/>
    </source>
</evidence>
<gene>
    <name evidence="7" type="ORF">CAUJ_LOCUS6064</name>
</gene>
<dbReference type="EMBL" id="CAJGYM010000014">
    <property type="protein sequence ID" value="CAD6190145.1"/>
    <property type="molecule type" value="Genomic_DNA"/>
</dbReference>
<name>A0A8S1H3Q1_9PELO</name>
<comment type="similarity">
    <text evidence="2">Belongs to the nematode receptor-like protein sre family.</text>
</comment>
<keyword evidence="3 6" id="KW-0812">Transmembrane</keyword>
<dbReference type="GO" id="GO:0007606">
    <property type="term" value="P:sensory perception of chemical stimulus"/>
    <property type="evidence" value="ECO:0007669"/>
    <property type="project" value="InterPro"/>
</dbReference>
<evidence type="ECO:0000313" key="8">
    <source>
        <dbReference type="Proteomes" id="UP000835052"/>
    </source>
</evidence>
<dbReference type="PANTHER" id="PTHR47757:SF1">
    <property type="entry name" value="SERPENTINE RECEPTOR, CLASS E (EPSILON)"/>
    <property type="match status" value="1"/>
</dbReference>
<keyword evidence="5 6" id="KW-0472">Membrane</keyword>
<dbReference type="InterPro" id="IPR053365">
    <property type="entry name" value="Nematode_rcpt-like"/>
</dbReference>
<evidence type="ECO:0000256" key="4">
    <source>
        <dbReference type="ARBA" id="ARBA00022989"/>
    </source>
</evidence>
<feature type="transmembrane region" description="Helical" evidence="6">
    <location>
        <begin position="43"/>
        <end position="73"/>
    </location>
</feature>